<accession>A0A373FT35</accession>
<dbReference type="InterPro" id="IPR053151">
    <property type="entry name" value="RNase_H-like"/>
</dbReference>
<dbReference type="Gene3D" id="3.30.420.10">
    <property type="entry name" value="Ribonuclease H-like superfamily/Ribonuclease H"/>
    <property type="match status" value="1"/>
</dbReference>
<gene>
    <name evidence="2" type="ORF">DZC30_01995</name>
</gene>
<dbReference type="InterPro" id="IPR036397">
    <property type="entry name" value="RNaseH_sf"/>
</dbReference>
<sequence length="151" mass="16592">MAFFMPALPPPPSHHCCIHIDGSSLPNPGPMSLGAVLQMPDGMLHTLSQDLHRSGCNNEAELLALMAALDLAQSLGARCLTVRTDSHVLLEQLGPPMSKPARPIARLSHLFDEARARMQHFDELVLQWVPRHRNAQADALARAARTKELEQ</sequence>
<evidence type="ECO:0000259" key="1">
    <source>
        <dbReference type="PROSITE" id="PS50879"/>
    </source>
</evidence>
<keyword evidence="3" id="KW-1185">Reference proteome</keyword>
<dbReference type="Proteomes" id="UP000261948">
    <property type="component" value="Unassembled WGS sequence"/>
</dbReference>
<dbReference type="PROSITE" id="PS50879">
    <property type="entry name" value="RNASE_H_1"/>
    <property type="match status" value="1"/>
</dbReference>
<dbReference type="SUPFAM" id="SSF53098">
    <property type="entry name" value="Ribonuclease H-like"/>
    <property type="match status" value="1"/>
</dbReference>
<dbReference type="PANTHER" id="PTHR47723">
    <property type="entry name" value="OS05G0353850 PROTEIN"/>
    <property type="match status" value="1"/>
</dbReference>
<name>A0A373FT35_COMTE</name>
<dbReference type="AlphaFoldDB" id="A0A373FT35"/>
<dbReference type="PANTHER" id="PTHR47723:SF19">
    <property type="entry name" value="POLYNUCLEOTIDYL TRANSFERASE, RIBONUCLEASE H-LIKE SUPERFAMILY PROTEIN"/>
    <property type="match status" value="1"/>
</dbReference>
<evidence type="ECO:0000313" key="2">
    <source>
        <dbReference type="EMBL" id="RGE46569.1"/>
    </source>
</evidence>
<dbReference type="InterPro" id="IPR012337">
    <property type="entry name" value="RNaseH-like_sf"/>
</dbReference>
<comment type="caution">
    <text evidence="2">The sequence shown here is derived from an EMBL/GenBank/DDBJ whole genome shotgun (WGS) entry which is preliminary data.</text>
</comment>
<dbReference type="EMBL" id="QURR01000002">
    <property type="protein sequence ID" value="RGE46569.1"/>
    <property type="molecule type" value="Genomic_DNA"/>
</dbReference>
<feature type="domain" description="RNase H type-1" evidence="1">
    <location>
        <begin position="12"/>
        <end position="150"/>
    </location>
</feature>
<protein>
    <submittedName>
        <fullName evidence="2">Ribonuclease H</fullName>
    </submittedName>
</protein>
<evidence type="ECO:0000313" key="3">
    <source>
        <dbReference type="Proteomes" id="UP000261948"/>
    </source>
</evidence>
<dbReference type="InterPro" id="IPR002156">
    <property type="entry name" value="RNaseH_domain"/>
</dbReference>
<reference evidence="2 3" key="1">
    <citation type="submission" date="2018-08" db="EMBL/GenBank/DDBJ databases">
        <title>Comamonas testosteroni strain SWCO2.</title>
        <authorList>
            <person name="Jiang N."/>
            <person name="Zhang X.Z."/>
        </authorList>
    </citation>
    <scope>NUCLEOTIDE SEQUENCE [LARGE SCALE GENOMIC DNA]</scope>
    <source>
        <strain evidence="2 3">SWCO2</strain>
    </source>
</reference>
<dbReference type="Pfam" id="PF13456">
    <property type="entry name" value="RVT_3"/>
    <property type="match status" value="1"/>
</dbReference>
<dbReference type="GO" id="GO:0004523">
    <property type="term" value="F:RNA-DNA hybrid ribonuclease activity"/>
    <property type="evidence" value="ECO:0007669"/>
    <property type="project" value="InterPro"/>
</dbReference>
<dbReference type="GO" id="GO:0003676">
    <property type="term" value="F:nucleic acid binding"/>
    <property type="evidence" value="ECO:0007669"/>
    <property type="project" value="InterPro"/>
</dbReference>
<proteinExistence type="predicted"/>
<dbReference type="OrthoDB" id="8563755at2"/>
<organism evidence="2 3">
    <name type="scientific">Comamonas testosteroni</name>
    <name type="common">Pseudomonas testosteroni</name>
    <dbReference type="NCBI Taxonomy" id="285"/>
    <lineage>
        <taxon>Bacteria</taxon>
        <taxon>Pseudomonadati</taxon>
        <taxon>Pseudomonadota</taxon>
        <taxon>Betaproteobacteria</taxon>
        <taxon>Burkholderiales</taxon>
        <taxon>Comamonadaceae</taxon>
        <taxon>Comamonas</taxon>
    </lineage>
</organism>